<dbReference type="Proteomes" id="UP000182740">
    <property type="component" value="Unassembled WGS sequence"/>
</dbReference>
<protein>
    <submittedName>
        <fullName evidence="3">Uncharacterized conserved protein</fullName>
    </submittedName>
</protein>
<dbReference type="AlphaFoldDB" id="A0A1K1QL15"/>
<comment type="similarity">
    <text evidence="1">Belongs to the YciI family.</text>
</comment>
<name>A0A1K1QL15_9PSEU</name>
<feature type="domain" description="YCII-related" evidence="2">
    <location>
        <begin position="1"/>
        <end position="114"/>
    </location>
</feature>
<accession>A0A1K1QL15</accession>
<reference evidence="4" key="1">
    <citation type="submission" date="2016-11" db="EMBL/GenBank/DDBJ databases">
        <authorList>
            <person name="Varghese N."/>
            <person name="Submissions S."/>
        </authorList>
    </citation>
    <scope>NUCLEOTIDE SEQUENCE [LARGE SCALE GENOMIC DNA]</scope>
    <source>
        <strain evidence="4">DSM 44671</strain>
    </source>
</reference>
<sequence length="116" mass="12520">MRFLVMVKASPESEAPGFQPGAEELAEMAKFNDRLFKEGRIVLAEGLTSSAEGVRVVFEGDAEPKLIDGPFAETKELVAGFWVLNGESLEDVVELMKQAPNPEAKGGVMEIRPIAG</sequence>
<evidence type="ECO:0000313" key="3">
    <source>
        <dbReference type="EMBL" id="SFW60345.1"/>
    </source>
</evidence>
<dbReference type="SUPFAM" id="SSF54909">
    <property type="entry name" value="Dimeric alpha+beta barrel"/>
    <property type="match status" value="1"/>
</dbReference>
<dbReference type="EMBL" id="FPJG01000006">
    <property type="protein sequence ID" value="SFW60345.1"/>
    <property type="molecule type" value="Genomic_DNA"/>
</dbReference>
<dbReference type="PANTHER" id="PTHR35174">
    <property type="entry name" value="BLL7171 PROTEIN-RELATED"/>
    <property type="match status" value="1"/>
</dbReference>
<evidence type="ECO:0000259" key="2">
    <source>
        <dbReference type="Pfam" id="PF03795"/>
    </source>
</evidence>
<proteinExistence type="inferred from homology"/>
<dbReference type="InterPro" id="IPR005545">
    <property type="entry name" value="YCII"/>
</dbReference>
<dbReference type="OrthoDB" id="668782at2"/>
<dbReference type="InterPro" id="IPR011008">
    <property type="entry name" value="Dimeric_a/b-barrel"/>
</dbReference>
<organism evidence="3 4">
    <name type="scientific">Amycolatopsis australiensis</name>
    <dbReference type="NCBI Taxonomy" id="546364"/>
    <lineage>
        <taxon>Bacteria</taxon>
        <taxon>Bacillati</taxon>
        <taxon>Actinomycetota</taxon>
        <taxon>Actinomycetes</taxon>
        <taxon>Pseudonocardiales</taxon>
        <taxon>Pseudonocardiaceae</taxon>
        <taxon>Amycolatopsis</taxon>
    </lineage>
</organism>
<dbReference type="Pfam" id="PF03795">
    <property type="entry name" value="YCII"/>
    <property type="match status" value="1"/>
</dbReference>
<gene>
    <name evidence="3" type="ORF">SAMN04489730_1919</name>
</gene>
<dbReference type="Gene3D" id="3.30.70.1060">
    <property type="entry name" value="Dimeric alpha+beta barrel"/>
    <property type="match status" value="1"/>
</dbReference>
<dbReference type="RefSeq" id="WP_072475918.1">
    <property type="nucleotide sequence ID" value="NZ_FPJG01000006.1"/>
</dbReference>
<dbReference type="PANTHER" id="PTHR35174:SF4">
    <property type="entry name" value="BLL7163 PROTEIN"/>
    <property type="match status" value="1"/>
</dbReference>
<evidence type="ECO:0000313" key="4">
    <source>
        <dbReference type="Proteomes" id="UP000182740"/>
    </source>
</evidence>
<dbReference type="STRING" id="546364.SAMN04489730_1919"/>
<evidence type="ECO:0000256" key="1">
    <source>
        <dbReference type="ARBA" id="ARBA00007689"/>
    </source>
</evidence>
<keyword evidence="4" id="KW-1185">Reference proteome</keyword>